<reference evidence="2" key="1">
    <citation type="submission" date="2020-03" db="EMBL/GenBank/DDBJ databases">
        <title>Solimonas marina sp. nov., isolated from deep seawater of the Pacific Ocean.</title>
        <authorList>
            <person name="Liu X."/>
            <person name="Lai Q."/>
            <person name="Sun F."/>
            <person name="Gai Y."/>
            <person name="Li G."/>
            <person name="Shao Z."/>
        </authorList>
    </citation>
    <scope>NUCLEOTIDE SEQUENCE</scope>
    <source>
        <strain evidence="2">C16B3</strain>
    </source>
</reference>
<dbReference type="EMBL" id="JAAVXB010000014">
    <property type="protein sequence ID" value="NKF24385.1"/>
    <property type="molecule type" value="Genomic_DNA"/>
</dbReference>
<dbReference type="InterPro" id="IPR009492">
    <property type="entry name" value="TniQ"/>
</dbReference>
<dbReference type="RefSeq" id="WP_168149685.1">
    <property type="nucleotide sequence ID" value="NZ_JAAVXB010000014.1"/>
</dbReference>
<evidence type="ECO:0000313" key="3">
    <source>
        <dbReference type="Proteomes" id="UP000653472"/>
    </source>
</evidence>
<proteinExistence type="predicted"/>
<dbReference type="Pfam" id="PF06527">
    <property type="entry name" value="TniQ"/>
    <property type="match status" value="1"/>
</dbReference>
<evidence type="ECO:0000313" key="2">
    <source>
        <dbReference type="EMBL" id="NKF24385.1"/>
    </source>
</evidence>
<accession>A0A969WE24</accession>
<evidence type="ECO:0000259" key="1">
    <source>
        <dbReference type="Pfam" id="PF06527"/>
    </source>
</evidence>
<gene>
    <name evidence="2" type="ORF">G7Y82_18905</name>
</gene>
<dbReference type="AlphaFoldDB" id="A0A969WE24"/>
<name>A0A969WE24_9GAMM</name>
<sequence>MSSHAEATFLPLGPCLVEPDETITSWLDRAAALHGVSRVHILQELESRGREFDGERRASQDFDYDFDMPFDWCRTLERAAGLATGALSPLPASKQNTYLAPESRHAYCALCFEEDLSRGVLPHFRANWSKSSVTLCYRHRCPLHTWKLPPKDYQAREYPPKWLAALFGLPYEGGQGPIESFLNEIIGHINNLERADPSGQMDMFGFQENISRLKKQTRLAHPDRSLRHELIGHALLEGGEGGHLYSHLEYFSDFYFLPDRESYISFEEDLNEESVGKKSVLARLGRGNWHRCVQDLYTLYVTPRAVEISAILPGHAGRSFNAADRWIFEFQEKTFIPVDWKHAHSPTRRRIVLSFINDRLRELFTPEDCTFSSRKRSDYSIFEVISQLRSESREWAVAAAKKWPPAMQEKILHILPEIEESG</sequence>
<comment type="caution">
    <text evidence="2">The sequence shown here is derived from an EMBL/GenBank/DDBJ whole genome shotgun (WGS) entry which is preliminary data.</text>
</comment>
<keyword evidence="3" id="KW-1185">Reference proteome</keyword>
<dbReference type="Proteomes" id="UP000653472">
    <property type="component" value="Unassembled WGS sequence"/>
</dbReference>
<organism evidence="2 3">
    <name type="scientific">Solimonas marina</name>
    <dbReference type="NCBI Taxonomy" id="2714601"/>
    <lineage>
        <taxon>Bacteria</taxon>
        <taxon>Pseudomonadati</taxon>
        <taxon>Pseudomonadota</taxon>
        <taxon>Gammaproteobacteria</taxon>
        <taxon>Nevskiales</taxon>
        <taxon>Nevskiaceae</taxon>
        <taxon>Solimonas</taxon>
    </lineage>
</organism>
<protein>
    <recommendedName>
        <fullName evidence="1">TniQ domain-containing protein</fullName>
    </recommendedName>
</protein>
<feature type="domain" description="TniQ" evidence="1">
    <location>
        <begin position="18"/>
        <end position="143"/>
    </location>
</feature>